<feature type="coiled-coil region" evidence="1">
    <location>
        <begin position="28"/>
        <end position="55"/>
    </location>
</feature>
<accession>A0ABQ2BZZ5</accession>
<comment type="caution">
    <text evidence="2">The sequence shown here is derived from an EMBL/GenBank/DDBJ whole genome shotgun (WGS) entry which is preliminary data.</text>
</comment>
<sequence length="167" mass="19617">MKSRIFMYLFIFSVLLIIFQYVNSKSIIDEYEKDIKTYKSNIADFENEQTLLNDKIFDLSNFSINGNEEAFTYFEDQGINADELILKLKDGLLEMNAHKGIDHPIIPYASMTESRIIIDQIRILNHKWILTSFTDGKHSGELFINYEVNNKGELEYKLTDYFLYPIS</sequence>
<gene>
    <name evidence="2" type="ORF">GCM10011444_17210</name>
</gene>
<evidence type="ECO:0000256" key="1">
    <source>
        <dbReference type="SAM" id="Coils"/>
    </source>
</evidence>
<name>A0ABQ2BZZ5_9FLAO</name>
<organism evidence="2 3">
    <name type="scientific">Winogradskyella haliclonae</name>
    <dbReference type="NCBI Taxonomy" id="2048558"/>
    <lineage>
        <taxon>Bacteria</taxon>
        <taxon>Pseudomonadati</taxon>
        <taxon>Bacteroidota</taxon>
        <taxon>Flavobacteriia</taxon>
        <taxon>Flavobacteriales</taxon>
        <taxon>Flavobacteriaceae</taxon>
        <taxon>Winogradskyella</taxon>
    </lineage>
</organism>
<proteinExistence type="predicted"/>
<dbReference type="Proteomes" id="UP000624701">
    <property type="component" value="Unassembled WGS sequence"/>
</dbReference>
<evidence type="ECO:0000313" key="3">
    <source>
        <dbReference type="Proteomes" id="UP000624701"/>
    </source>
</evidence>
<keyword evidence="3" id="KW-1185">Reference proteome</keyword>
<protein>
    <recommendedName>
        <fullName evidence="4">Hydrolase</fullName>
    </recommendedName>
</protein>
<reference evidence="3" key="1">
    <citation type="journal article" date="2019" name="Int. J. Syst. Evol. Microbiol.">
        <title>The Global Catalogue of Microorganisms (GCM) 10K type strain sequencing project: providing services to taxonomists for standard genome sequencing and annotation.</title>
        <authorList>
            <consortium name="The Broad Institute Genomics Platform"/>
            <consortium name="The Broad Institute Genome Sequencing Center for Infectious Disease"/>
            <person name="Wu L."/>
            <person name="Ma J."/>
        </authorList>
    </citation>
    <scope>NUCLEOTIDE SEQUENCE [LARGE SCALE GENOMIC DNA]</scope>
    <source>
        <strain evidence="3">CCM 8681</strain>
    </source>
</reference>
<dbReference type="RefSeq" id="WP_229719668.1">
    <property type="nucleotide sequence ID" value="NZ_BMDQ01000002.1"/>
</dbReference>
<keyword evidence="1" id="KW-0175">Coiled coil</keyword>
<evidence type="ECO:0008006" key="4">
    <source>
        <dbReference type="Google" id="ProtNLM"/>
    </source>
</evidence>
<dbReference type="EMBL" id="BMDQ01000002">
    <property type="protein sequence ID" value="GGI57412.1"/>
    <property type="molecule type" value="Genomic_DNA"/>
</dbReference>
<evidence type="ECO:0000313" key="2">
    <source>
        <dbReference type="EMBL" id="GGI57412.1"/>
    </source>
</evidence>